<dbReference type="Proteomes" id="UP000652761">
    <property type="component" value="Unassembled WGS sequence"/>
</dbReference>
<evidence type="ECO:0000313" key="1">
    <source>
        <dbReference type="EMBL" id="MQM03089.1"/>
    </source>
</evidence>
<dbReference type="Gene3D" id="2.60.40.200">
    <property type="entry name" value="Superoxide dismutase, copper/zinc binding domain"/>
    <property type="match status" value="1"/>
</dbReference>
<organism evidence="1 2">
    <name type="scientific">Colocasia esculenta</name>
    <name type="common">Wild taro</name>
    <name type="synonym">Arum esculentum</name>
    <dbReference type="NCBI Taxonomy" id="4460"/>
    <lineage>
        <taxon>Eukaryota</taxon>
        <taxon>Viridiplantae</taxon>
        <taxon>Streptophyta</taxon>
        <taxon>Embryophyta</taxon>
        <taxon>Tracheophyta</taxon>
        <taxon>Spermatophyta</taxon>
        <taxon>Magnoliopsida</taxon>
        <taxon>Liliopsida</taxon>
        <taxon>Araceae</taxon>
        <taxon>Aroideae</taxon>
        <taxon>Colocasieae</taxon>
        <taxon>Colocasia</taxon>
    </lineage>
</organism>
<name>A0A843W1I6_COLES</name>
<dbReference type="GO" id="GO:0046872">
    <property type="term" value="F:metal ion binding"/>
    <property type="evidence" value="ECO:0007669"/>
    <property type="project" value="InterPro"/>
</dbReference>
<comment type="caution">
    <text evidence="1">The sequence shown here is derived from an EMBL/GenBank/DDBJ whole genome shotgun (WGS) entry which is preliminary data.</text>
</comment>
<sequence>MCDSCRSTVRPNYKWWCDRDSRGHLLRLLRRPHEGDPWRCSSVDILAREIPDRFLRCSYVGRCSSVDILAREIPGGFLRCSSVGRCSSVDILAREIPRLAVQILLAPGVFPRCAEATATPFPSFLEPLSLSRSRSVRSALSLSLVWIIALPPKLRDSTAGSILSCLWASLCFYSTTGVRFPFSRETWRKGCRAASMISPSSEDSCRPHSSGLTLCLFFLAAATIPLSGPNSILGRAVVVHADPDDLGRAWGRWSRWILNKVRTARNATGETPSDTCNPTLSG</sequence>
<proteinExistence type="predicted"/>
<keyword evidence="2" id="KW-1185">Reference proteome</keyword>
<dbReference type="SUPFAM" id="SSF49329">
    <property type="entry name" value="Cu,Zn superoxide dismutase-like"/>
    <property type="match status" value="1"/>
</dbReference>
<accession>A0A843W1I6</accession>
<dbReference type="GO" id="GO:0006801">
    <property type="term" value="P:superoxide metabolic process"/>
    <property type="evidence" value="ECO:0007669"/>
    <property type="project" value="InterPro"/>
</dbReference>
<gene>
    <name evidence="1" type="ORF">Taro_035864</name>
</gene>
<evidence type="ECO:0000313" key="2">
    <source>
        <dbReference type="Proteomes" id="UP000652761"/>
    </source>
</evidence>
<protein>
    <submittedName>
        <fullName evidence="1">Uncharacterized protein</fullName>
    </submittedName>
</protein>
<reference evidence="1" key="1">
    <citation type="submission" date="2017-07" db="EMBL/GenBank/DDBJ databases">
        <title>Taro Niue Genome Assembly and Annotation.</title>
        <authorList>
            <person name="Atibalentja N."/>
            <person name="Keating K."/>
            <person name="Fields C.J."/>
        </authorList>
    </citation>
    <scope>NUCLEOTIDE SEQUENCE</scope>
    <source>
        <strain evidence="1">Niue_2</strain>
        <tissue evidence="1">Leaf</tissue>
    </source>
</reference>
<dbReference type="EMBL" id="NMUH01002975">
    <property type="protein sequence ID" value="MQM03089.1"/>
    <property type="molecule type" value="Genomic_DNA"/>
</dbReference>
<dbReference type="InterPro" id="IPR036423">
    <property type="entry name" value="SOD-like_Cu/Zn_dom_sf"/>
</dbReference>
<dbReference type="OrthoDB" id="2015551at2759"/>
<dbReference type="AlphaFoldDB" id="A0A843W1I6"/>